<feature type="domain" description="Bacterial bifunctional deaminase-reductase C-terminal" evidence="1">
    <location>
        <begin position="7"/>
        <end position="166"/>
    </location>
</feature>
<accession>A0ABW1SNR2</accession>
<keyword evidence="3" id="KW-1185">Reference proteome</keyword>
<evidence type="ECO:0000313" key="2">
    <source>
        <dbReference type="EMBL" id="MFC6206029.1"/>
    </source>
</evidence>
<sequence length="176" mass="19244">MGKIQFYGATSLDGYLATTDNNIDWLTGLNGIPADVGAQTLSQMTSAIMGRVTYDYVAQFAPNAPFNPQNPQMHSYVMTHATREDTPQVTFTAGSVTELASHLRLNPGNVWVVGGQQILTPLLEADLIDELYLQVAPIVLGQGKRLFGDLTTTHKFELTAVHQYGPLSEMVFRQGN</sequence>
<gene>
    <name evidence="2" type="ORF">ACFP1G_00780</name>
</gene>
<evidence type="ECO:0000313" key="3">
    <source>
        <dbReference type="Proteomes" id="UP001596254"/>
    </source>
</evidence>
<dbReference type="InterPro" id="IPR050765">
    <property type="entry name" value="Riboflavin_Biosynth_HTPR"/>
</dbReference>
<dbReference type="Gene3D" id="3.40.430.10">
    <property type="entry name" value="Dihydrofolate Reductase, subunit A"/>
    <property type="match status" value="1"/>
</dbReference>
<name>A0ABW1SNR2_9LACO</name>
<dbReference type="RefSeq" id="WP_125693402.1">
    <property type="nucleotide sequence ID" value="NZ_JBHSSK010000004.1"/>
</dbReference>
<reference evidence="3" key="1">
    <citation type="journal article" date="2019" name="Int. J. Syst. Evol. Microbiol.">
        <title>The Global Catalogue of Microorganisms (GCM) 10K type strain sequencing project: providing services to taxonomists for standard genome sequencing and annotation.</title>
        <authorList>
            <consortium name="The Broad Institute Genomics Platform"/>
            <consortium name="The Broad Institute Genome Sequencing Center for Infectious Disease"/>
            <person name="Wu L."/>
            <person name="Ma J."/>
        </authorList>
    </citation>
    <scope>NUCLEOTIDE SEQUENCE [LARGE SCALE GENOMIC DNA]</scope>
    <source>
        <strain evidence="3">CCM 8905</strain>
    </source>
</reference>
<dbReference type="EMBL" id="JBHSSK010000004">
    <property type="protein sequence ID" value="MFC6206029.1"/>
    <property type="molecule type" value="Genomic_DNA"/>
</dbReference>
<organism evidence="2 3">
    <name type="scientific">Levilactobacillus tongjiangensis</name>
    <dbReference type="NCBI Taxonomy" id="2486023"/>
    <lineage>
        <taxon>Bacteria</taxon>
        <taxon>Bacillati</taxon>
        <taxon>Bacillota</taxon>
        <taxon>Bacilli</taxon>
        <taxon>Lactobacillales</taxon>
        <taxon>Lactobacillaceae</taxon>
        <taxon>Levilactobacillus</taxon>
    </lineage>
</organism>
<dbReference type="PANTHER" id="PTHR38011">
    <property type="entry name" value="DIHYDROFOLATE REDUCTASE FAMILY PROTEIN (AFU_ORTHOLOGUE AFUA_8G06820)"/>
    <property type="match status" value="1"/>
</dbReference>
<comment type="caution">
    <text evidence="2">The sequence shown here is derived from an EMBL/GenBank/DDBJ whole genome shotgun (WGS) entry which is preliminary data.</text>
</comment>
<dbReference type="PANTHER" id="PTHR38011:SF11">
    <property type="entry name" value="2,5-DIAMINO-6-RIBOSYLAMINO-4(3H)-PYRIMIDINONE 5'-PHOSPHATE REDUCTASE"/>
    <property type="match status" value="1"/>
</dbReference>
<evidence type="ECO:0000259" key="1">
    <source>
        <dbReference type="Pfam" id="PF01872"/>
    </source>
</evidence>
<dbReference type="SUPFAM" id="SSF53597">
    <property type="entry name" value="Dihydrofolate reductase-like"/>
    <property type="match status" value="1"/>
</dbReference>
<dbReference type="Pfam" id="PF01872">
    <property type="entry name" value="RibD_C"/>
    <property type="match status" value="1"/>
</dbReference>
<proteinExistence type="predicted"/>
<dbReference type="InterPro" id="IPR024072">
    <property type="entry name" value="DHFR-like_dom_sf"/>
</dbReference>
<dbReference type="InterPro" id="IPR002734">
    <property type="entry name" value="RibDG_C"/>
</dbReference>
<dbReference type="Proteomes" id="UP001596254">
    <property type="component" value="Unassembled WGS sequence"/>
</dbReference>
<protein>
    <submittedName>
        <fullName evidence="2">Dihydrofolate reductase family protein</fullName>
    </submittedName>
</protein>